<dbReference type="EMBL" id="JADWOX010000032">
    <property type="protein sequence ID" value="MBI1686960.1"/>
    <property type="molecule type" value="Genomic_DNA"/>
</dbReference>
<reference evidence="1 2" key="1">
    <citation type="submission" date="2020-11" db="EMBL/GenBank/DDBJ databases">
        <title>genome sequence of strain KACC 18849.</title>
        <authorList>
            <person name="Gao J."/>
            <person name="Zhang X."/>
        </authorList>
    </citation>
    <scope>NUCLEOTIDE SEQUENCE [LARGE SCALE GENOMIC DNA]</scope>
    <source>
        <strain evidence="1 2">KACC 18849</strain>
    </source>
</reference>
<accession>A0ABS0T508</accession>
<sequence length="232" mass="25723">MSLPLILGGVNWFKNIESTFSDDASLEKLEAALLRIAIWSKQLEICDTENPALCFIREMQIAAQQCVALLGLCVYKASASSSRTLLETCLYYSYFRSHPSELATLVRVDKYYISKSDVLDYHKLHTPNFIKLQETFDVIGRLEQWYSRVSAVVHGQIPGVWNAHTSLGGIGFNKEAHNLAISTFLAGEELCHHFLLCTAGKDLWSGFAPDAKAHLIKGLAGDKKATLGLDGK</sequence>
<dbReference type="Proteomes" id="UP000639859">
    <property type="component" value="Unassembled WGS sequence"/>
</dbReference>
<comment type="caution">
    <text evidence="1">The sequence shown here is derived from an EMBL/GenBank/DDBJ whole genome shotgun (WGS) entry which is preliminary data.</text>
</comment>
<dbReference type="RefSeq" id="WP_198578842.1">
    <property type="nucleotide sequence ID" value="NZ_JADWOX010000032.1"/>
</dbReference>
<gene>
    <name evidence="1" type="ORF">I4Q42_25095</name>
</gene>
<organism evidence="1 2">
    <name type="scientific">Caulobacter hibisci</name>
    <dbReference type="NCBI Taxonomy" id="2035993"/>
    <lineage>
        <taxon>Bacteria</taxon>
        <taxon>Pseudomonadati</taxon>
        <taxon>Pseudomonadota</taxon>
        <taxon>Alphaproteobacteria</taxon>
        <taxon>Caulobacterales</taxon>
        <taxon>Caulobacteraceae</taxon>
        <taxon>Caulobacter</taxon>
    </lineage>
</organism>
<evidence type="ECO:0000313" key="1">
    <source>
        <dbReference type="EMBL" id="MBI1686960.1"/>
    </source>
</evidence>
<proteinExistence type="predicted"/>
<evidence type="ECO:0000313" key="2">
    <source>
        <dbReference type="Proteomes" id="UP000639859"/>
    </source>
</evidence>
<protein>
    <submittedName>
        <fullName evidence="1">Uncharacterized protein</fullName>
    </submittedName>
</protein>
<keyword evidence="2" id="KW-1185">Reference proteome</keyword>
<name>A0ABS0T508_9CAUL</name>